<dbReference type="InterPro" id="IPR001841">
    <property type="entry name" value="Znf_RING"/>
</dbReference>
<keyword evidence="4" id="KW-0808">Transferase</keyword>
<proteinExistence type="predicted"/>
<keyword evidence="17" id="KW-1185">Reference proteome</keyword>
<gene>
    <name evidence="16" type="ORF">DCAR_0830445</name>
</gene>
<feature type="compositionally biased region" description="Low complexity" evidence="13">
    <location>
        <begin position="27"/>
        <end position="36"/>
    </location>
</feature>
<sequence>MDSPDNQPEPSSSSSPQPGGLEYSGNASASSSLSHSHAQHDEEEEEEEHAESEPVRVRDETVRFRISEATCCCISLLITSWFLVSVTLMFGLYGSSTLQLGPNCSLRIRANPLFVEYVKVKQLDGTKEGPRLHGFSKDPPLEVLVASSASEKLYLPERSQKDWIYFLNEGSQMNISMTVMSSSSSPLELAIGEGIEGLTQWLDNPMYPNNIFSSDIIHGNGTINHSVTKSSNYYVSVINLNSEIVEMQLNLTLKALLYNTTQAYYKCSLSHGECTFRTSYSDGYTVVLTTPSTKQGILYDDWYVELSYGPRWITYTVGLGGMAVLVLLAFRLIKCGQHIDYRTEAQFRGTRSQRAPLLSHKDDDQSSCTSSSSDFVSQDDEHLLEMLDGHLKDGGTDINTSRLCAICFDAPKDCFFLPCGHCVACLACGMRIKETSETCPICRKKMKKVRKLFIV</sequence>
<dbReference type="InterPro" id="IPR032008">
    <property type="entry name" value="APD1-4_N"/>
</dbReference>
<evidence type="ECO:0000256" key="10">
    <source>
        <dbReference type="ARBA" id="ARBA00022989"/>
    </source>
</evidence>
<feature type="transmembrane region" description="Helical" evidence="14">
    <location>
        <begin position="312"/>
        <end position="333"/>
    </location>
</feature>
<evidence type="ECO:0000256" key="9">
    <source>
        <dbReference type="ARBA" id="ARBA00022833"/>
    </source>
</evidence>
<keyword evidence="7 12" id="KW-0863">Zinc-finger</keyword>
<evidence type="ECO:0000256" key="4">
    <source>
        <dbReference type="ARBA" id="ARBA00022679"/>
    </source>
</evidence>
<dbReference type="GO" id="GO:0000278">
    <property type="term" value="P:mitotic cell cycle"/>
    <property type="evidence" value="ECO:0007669"/>
    <property type="project" value="UniProtKB-ARBA"/>
</dbReference>
<dbReference type="InterPro" id="IPR032010">
    <property type="entry name" value="APD1-4_M"/>
</dbReference>
<comment type="pathway">
    <text evidence="3">Protein modification; protein ubiquitination.</text>
</comment>
<evidence type="ECO:0000256" key="7">
    <source>
        <dbReference type="ARBA" id="ARBA00022771"/>
    </source>
</evidence>
<dbReference type="PROSITE" id="PS50089">
    <property type="entry name" value="ZF_RING_2"/>
    <property type="match status" value="1"/>
</dbReference>
<dbReference type="InterPro" id="IPR013083">
    <property type="entry name" value="Znf_RING/FYVE/PHD"/>
</dbReference>
<comment type="subcellular location">
    <subcellularLocation>
        <location evidence="2">Endomembrane system</location>
    </subcellularLocation>
    <subcellularLocation>
        <location evidence="1">Membrane</location>
        <topology evidence="1">Multi-pass membrane protein</topology>
    </subcellularLocation>
</comment>
<evidence type="ECO:0000256" key="14">
    <source>
        <dbReference type="SAM" id="Phobius"/>
    </source>
</evidence>
<reference evidence="16" key="2">
    <citation type="submission" date="2022-03" db="EMBL/GenBank/DDBJ databases">
        <title>Draft title - Genomic analysis of global carrot germplasm unveils the trajectory of domestication and the origin of high carotenoid orange carrot.</title>
        <authorList>
            <person name="Iorizzo M."/>
            <person name="Ellison S."/>
            <person name="Senalik D."/>
            <person name="Macko-Podgorni A."/>
            <person name="Grzebelus D."/>
            <person name="Bostan H."/>
            <person name="Rolling W."/>
            <person name="Curaba J."/>
            <person name="Simon P."/>
        </authorList>
    </citation>
    <scope>NUCLEOTIDE SEQUENCE</scope>
    <source>
        <tissue evidence="16">Leaf</tissue>
    </source>
</reference>
<evidence type="ECO:0000256" key="12">
    <source>
        <dbReference type="PROSITE-ProRule" id="PRU00175"/>
    </source>
</evidence>
<feature type="compositionally biased region" description="Low complexity" evidence="13">
    <location>
        <begin position="1"/>
        <end position="18"/>
    </location>
</feature>
<reference evidence="16" key="1">
    <citation type="journal article" date="2016" name="Nat. Genet.">
        <title>A high-quality carrot genome assembly provides new insights into carotenoid accumulation and asterid genome evolution.</title>
        <authorList>
            <person name="Iorizzo M."/>
            <person name="Ellison S."/>
            <person name="Senalik D."/>
            <person name="Zeng P."/>
            <person name="Satapoomin P."/>
            <person name="Huang J."/>
            <person name="Bowman M."/>
            <person name="Iovene M."/>
            <person name="Sanseverino W."/>
            <person name="Cavagnaro P."/>
            <person name="Yildiz M."/>
            <person name="Macko-Podgorni A."/>
            <person name="Moranska E."/>
            <person name="Grzebelus E."/>
            <person name="Grzebelus D."/>
            <person name="Ashrafi H."/>
            <person name="Zheng Z."/>
            <person name="Cheng S."/>
            <person name="Spooner D."/>
            <person name="Van Deynze A."/>
            <person name="Simon P."/>
        </authorList>
    </citation>
    <scope>NUCLEOTIDE SEQUENCE</scope>
    <source>
        <tissue evidence="16">Leaf</tissue>
    </source>
</reference>
<evidence type="ECO:0000313" key="17">
    <source>
        <dbReference type="Proteomes" id="UP000077755"/>
    </source>
</evidence>
<dbReference type="FunFam" id="3.30.40.10:FF:000658">
    <property type="entry name" value="E3 ubiquitin-protein ligase APD2"/>
    <property type="match status" value="1"/>
</dbReference>
<evidence type="ECO:0000256" key="2">
    <source>
        <dbReference type="ARBA" id="ARBA00004308"/>
    </source>
</evidence>
<keyword evidence="8" id="KW-0833">Ubl conjugation pathway</keyword>
<dbReference type="GO" id="GO:0016567">
    <property type="term" value="P:protein ubiquitination"/>
    <property type="evidence" value="ECO:0007669"/>
    <property type="project" value="TreeGrafter"/>
</dbReference>
<dbReference type="Proteomes" id="UP000077755">
    <property type="component" value="Chromosome 8"/>
</dbReference>
<accession>A0AAF0XMT3</accession>
<feature type="region of interest" description="Disordered" evidence="13">
    <location>
        <begin position="1"/>
        <end position="56"/>
    </location>
</feature>
<keyword evidence="10 14" id="KW-1133">Transmembrane helix</keyword>
<dbReference type="GO" id="GO:0008270">
    <property type="term" value="F:zinc ion binding"/>
    <property type="evidence" value="ECO:0007669"/>
    <property type="project" value="UniProtKB-KW"/>
</dbReference>
<evidence type="ECO:0000313" key="16">
    <source>
        <dbReference type="EMBL" id="WOH10968.1"/>
    </source>
</evidence>
<dbReference type="GO" id="GO:0005768">
    <property type="term" value="C:endosome"/>
    <property type="evidence" value="ECO:0007669"/>
    <property type="project" value="TreeGrafter"/>
</dbReference>
<dbReference type="GO" id="GO:0009705">
    <property type="term" value="C:plant-type vacuole membrane"/>
    <property type="evidence" value="ECO:0007669"/>
    <property type="project" value="TreeGrafter"/>
</dbReference>
<name>A0AAF0XMT3_DAUCS</name>
<keyword evidence="5 14" id="KW-0812">Transmembrane</keyword>
<feature type="transmembrane region" description="Helical" evidence="14">
    <location>
        <begin position="73"/>
        <end position="94"/>
    </location>
</feature>
<dbReference type="AlphaFoldDB" id="A0AAF0XMT3"/>
<dbReference type="GO" id="GO:0061630">
    <property type="term" value="F:ubiquitin protein ligase activity"/>
    <property type="evidence" value="ECO:0007669"/>
    <property type="project" value="TreeGrafter"/>
</dbReference>
<feature type="region of interest" description="Disordered" evidence="13">
    <location>
        <begin position="352"/>
        <end position="376"/>
    </location>
</feature>
<dbReference type="PANTHER" id="PTHR46858:SF5">
    <property type="entry name" value="E3 UBIQUITIN-PROTEIN LIGASE APD1-RELATED"/>
    <property type="match status" value="1"/>
</dbReference>
<evidence type="ECO:0000256" key="5">
    <source>
        <dbReference type="ARBA" id="ARBA00022692"/>
    </source>
</evidence>
<dbReference type="EMBL" id="CP093350">
    <property type="protein sequence ID" value="WOH10968.1"/>
    <property type="molecule type" value="Genomic_DNA"/>
</dbReference>
<evidence type="ECO:0000259" key="15">
    <source>
        <dbReference type="PROSITE" id="PS50089"/>
    </source>
</evidence>
<dbReference type="Pfam" id="PF13920">
    <property type="entry name" value="zf-C3HC4_3"/>
    <property type="match status" value="1"/>
</dbReference>
<protein>
    <recommendedName>
        <fullName evidence="15">RING-type domain-containing protein</fullName>
    </recommendedName>
</protein>
<evidence type="ECO:0000256" key="8">
    <source>
        <dbReference type="ARBA" id="ARBA00022786"/>
    </source>
</evidence>
<dbReference type="SUPFAM" id="SSF57850">
    <property type="entry name" value="RING/U-box"/>
    <property type="match status" value="1"/>
</dbReference>
<keyword evidence="11 14" id="KW-0472">Membrane</keyword>
<dbReference type="KEGG" id="dcr:108198661"/>
<evidence type="ECO:0000256" key="11">
    <source>
        <dbReference type="ARBA" id="ARBA00023136"/>
    </source>
</evidence>
<organism evidence="16 17">
    <name type="scientific">Daucus carota subsp. sativus</name>
    <name type="common">Carrot</name>
    <dbReference type="NCBI Taxonomy" id="79200"/>
    <lineage>
        <taxon>Eukaryota</taxon>
        <taxon>Viridiplantae</taxon>
        <taxon>Streptophyta</taxon>
        <taxon>Embryophyta</taxon>
        <taxon>Tracheophyta</taxon>
        <taxon>Spermatophyta</taxon>
        <taxon>Magnoliopsida</taxon>
        <taxon>eudicotyledons</taxon>
        <taxon>Gunneridae</taxon>
        <taxon>Pentapetalae</taxon>
        <taxon>asterids</taxon>
        <taxon>campanulids</taxon>
        <taxon>Apiales</taxon>
        <taxon>Apiaceae</taxon>
        <taxon>Apioideae</taxon>
        <taxon>Scandiceae</taxon>
        <taxon>Daucinae</taxon>
        <taxon>Daucus</taxon>
        <taxon>Daucus sect. Daucus</taxon>
    </lineage>
</organism>
<evidence type="ECO:0000256" key="6">
    <source>
        <dbReference type="ARBA" id="ARBA00022723"/>
    </source>
</evidence>
<dbReference type="GO" id="GO:0009555">
    <property type="term" value="P:pollen development"/>
    <property type="evidence" value="ECO:0007669"/>
    <property type="project" value="UniProtKB-ARBA"/>
</dbReference>
<evidence type="ECO:0000256" key="1">
    <source>
        <dbReference type="ARBA" id="ARBA00004141"/>
    </source>
</evidence>
<dbReference type="Gene3D" id="3.30.40.10">
    <property type="entry name" value="Zinc/RING finger domain, C3HC4 (zinc finger)"/>
    <property type="match status" value="1"/>
</dbReference>
<keyword evidence="6" id="KW-0479">Metal-binding</keyword>
<dbReference type="PANTHER" id="PTHR46858">
    <property type="entry name" value="OS05G0521000 PROTEIN"/>
    <property type="match status" value="1"/>
</dbReference>
<dbReference type="Pfam" id="PF16041">
    <property type="entry name" value="APD1-4_M"/>
    <property type="match status" value="1"/>
</dbReference>
<evidence type="ECO:0000256" key="13">
    <source>
        <dbReference type="SAM" id="MobiDB-lite"/>
    </source>
</evidence>
<keyword evidence="9" id="KW-0862">Zinc</keyword>
<feature type="domain" description="RING-type" evidence="15">
    <location>
        <begin position="404"/>
        <end position="443"/>
    </location>
</feature>
<dbReference type="Pfam" id="PF16040">
    <property type="entry name" value="APD1-4_N"/>
    <property type="match status" value="1"/>
</dbReference>
<feature type="compositionally biased region" description="Acidic residues" evidence="13">
    <location>
        <begin position="41"/>
        <end position="50"/>
    </location>
</feature>
<feature type="compositionally biased region" description="Low complexity" evidence="13">
    <location>
        <begin position="366"/>
        <end position="376"/>
    </location>
</feature>
<evidence type="ECO:0000256" key="3">
    <source>
        <dbReference type="ARBA" id="ARBA00004906"/>
    </source>
</evidence>